<evidence type="ECO:0000256" key="1">
    <source>
        <dbReference type="SAM" id="Phobius"/>
    </source>
</evidence>
<feature type="transmembrane region" description="Helical" evidence="1">
    <location>
        <begin position="12"/>
        <end position="31"/>
    </location>
</feature>
<keyword evidence="1" id="KW-0812">Transmembrane</keyword>
<reference evidence="2 3" key="1">
    <citation type="submission" date="2023-08" db="EMBL/GenBank/DDBJ databases">
        <title>Whole genome sequencing of Staphylococcus coagulans NN-2474.</title>
        <authorList>
            <person name="Kropotov V.S."/>
            <person name="Boriskina E.V."/>
            <person name="Gordinskaya N.A."/>
            <person name="Shkurkina I.S."/>
            <person name="Kryazhev D.V."/>
            <person name="Alekseeva A.E."/>
            <person name="Makhova M.A."/>
        </authorList>
    </citation>
    <scope>NUCLEOTIDE SEQUENCE [LARGE SCALE GENOMIC DNA]</scope>
    <source>
        <strain evidence="2 3">NN-2474</strain>
    </source>
</reference>
<name>A0ABU1F226_9STAP</name>
<dbReference type="Proteomes" id="UP001255050">
    <property type="component" value="Unassembled WGS sequence"/>
</dbReference>
<keyword evidence="1" id="KW-0472">Membrane</keyword>
<gene>
    <name evidence="2" type="ORF">RCO12_13680</name>
</gene>
<evidence type="ECO:0000313" key="2">
    <source>
        <dbReference type="EMBL" id="MDR5604429.1"/>
    </source>
</evidence>
<feature type="non-terminal residue" evidence="2">
    <location>
        <position position="34"/>
    </location>
</feature>
<organism evidence="2 3">
    <name type="scientific">Staphylococcus coagulans</name>
    <dbReference type="NCBI Taxonomy" id="74706"/>
    <lineage>
        <taxon>Bacteria</taxon>
        <taxon>Bacillati</taxon>
        <taxon>Bacillota</taxon>
        <taxon>Bacilli</taxon>
        <taxon>Bacillales</taxon>
        <taxon>Staphylococcaceae</taxon>
        <taxon>Staphylococcus</taxon>
    </lineage>
</organism>
<sequence length="34" mass="3862">MTEKINKKDNYHLIFALIFLAIVSVVSMMIGSSF</sequence>
<dbReference type="EMBL" id="JAVJGV010000441">
    <property type="protein sequence ID" value="MDR5604429.1"/>
    <property type="molecule type" value="Genomic_DNA"/>
</dbReference>
<accession>A0ABU1F226</accession>
<keyword evidence="1" id="KW-1133">Transmembrane helix</keyword>
<comment type="caution">
    <text evidence="2">The sequence shown here is derived from an EMBL/GenBank/DDBJ whole genome shotgun (WGS) entry which is preliminary data.</text>
</comment>
<protein>
    <submittedName>
        <fullName evidence="2">Iron ABC transporter permease</fullName>
    </submittedName>
</protein>
<keyword evidence="3" id="KW-1185">Reference proteome</keyword>
<evidence type="ECO:0000313" key="3">
    <source>
        <dbReference type="Proteomes" id="UP001255050"/>
    </source>
</evidence>
<proteinExistence type="predicted"/>